<feature type="compositionally biased region" description="Basic residues" evidence="1">
    <location>
        <begin position="1"/>
        <end position="23"/>
    </location>
</feature>
<protein>
    <submittedName>
        <fullName evidence="2">Uncharacterized protein</fullName>
    </submittedName>
</protein>
<evidence type="ECO:0000256" key="1">
    <source>
        <dbReference type="SAM" id="MobiDB-lite"/>
    </source>
</evidence>
<gene>
    <name evidence="2" type="ORF">CEXT_645931</name>
</gene>
<accession>A0AAV4MEA9</accession>
<evidence type="ECO:0000313" key="2">
    <source>
        <dbReference type="EMBL" id="GIX70753.1"/>
    </source>
</evidence>
<keyword evidence="3" id="KW-1185">Reference proteome</keyword>
<evidence type="ECO:0000313" key="3">
    <source>
        <dbReference type="Proteomes" id="UP001054945"/>
    </source>
</evidence>
<feature type="region of interest" description="Disordered" evidence="1">
    <location>
        <begin position="1"/>
        <end position="27"/>
    </location>
</feature>
<comment type="caution">
    <text evidence="2">The sequence shown here is derived from an EMBL/GenBank/DDBJ whole genome shotgun (WGS) entry which is preliminary data.</text>
</comment>
<sequence length="119" mass="13815">MVHKAKHSIRSGRSRIMSHHRSHHNDCPSFEHRVIRASESFDTPRRHTWLLKRGAPPPRNPFRGSISKSVSINGFGASQRKKRILIQCILRENRPELAPGGRAHVLFRTKAHKEWNDLF</sequence>
<proteinExistence type="predicted"/>
<dbReference type="Proteomes" id="UP001054945">
    <property type="component" value="Unassembled WGS sequence"/>
</dbReference>
<dbReference type="EMBL" id="BPLR01002165">
    <property type="protein sequence ID" value="GIX70753.1"/>
    <property type="molecule type" value="Genomic_DNA"/>
</dbReference>
<dbReference type="AlphaFoldDB" id="A0AAV4MEA9"/>
<reference evidence="2 3" key="1">
    <citation type="submission" date="2021-06" db="EMBL/GenBank/DDBJ databases">
        <title>Caerostris extrusa draft genome.</title>
        <authorList>
            <person name="Kono N."/>
            <person name="Arakawa K."/>
        </authorList>
    </citation>
    <scope>NUCLEOTIDE SEQUENCE [LARGE SCALE GENOMIC DNA]</scope>
</reference>
<name>A0AAV4MEA9_CAEEX</name>
<organism evidence="2 3">
    <name type="scientific">Caerostris extrusa</name>
    <name type="common">Bark spider</name>
    <name type="synonym">Caerostris bankana</name>
    <dbReference type="NCBI Taxonomy" id="172846"/>
    <lineage>
        <taxon>Eukaryota</taxon>
        <taxon>Metazoa</taxon>
        <taxon>Ecdysozoa</taxon>
        <taxon>Arthropoda</taxon>
        <taxon>Chelicerata</taxon>
        <taxon>Arachnida</taxon>
        <taxon>Araneae</taxon>
        <taxon>Araneomorphae</taxon>
        <taxon>Entelegynae</taxon>
        <taxon>Araneoidea</taxon>
        <taxon>Araneidae</taxon>
        <taxon>Caerostris</taxon>
    </lineage>
</organism>
<feature type="region of interest" description="Disordered" evidence="1">
    <location>
        <begin position="48"/>
        <end position="70"/>
    </location>
</feature>